<sequence length="78" mass="7828">MGRILGQMMQCLEALQVPASKIAVARKNGRGFAKSRVAIKAGFANVSSSVDPGSSPVPGCSTCLVQSGGPHKAGAACI</sequence>
<evidence type="ECO:0000313" key="2">
    <source>
        <dbReference type="Proteomes" id="UP000032024"/>
    </source>
</evidence>
<organism evidence="1 2">
    <name type="scientific">Heyndrickxia coagulans</name>
    <name type="common">Weizmannia coagulans</name>
    <dbReference type="NCBI Taxonomy" id="1398"/>
    <lineage>
        <taxon>Bacteria</taxon>
        <taxon>Bacillati</taxon>
        <taxon>Bacillota</taxon>
        <taxon>Bacilli</taxon>
        <taxon>Bacillales</taxon>
        <taxon>Bacillaceae</taxon>
        <taxon>Heyndrickxia</taxon>
    </lineage>
</organism>
<protein>
    <submittedName>
        <fullName evidence="1">Uncharacterized protein</fullName>
    </submittedName>
</protein>
<dbReference type="AlphaFoldDB" id="A0AAN0T8G3"/>
<dbReference type="Proteomes" id="UP000032024">
    <property type="component" value="Chromosome"/>
</dbReference>
<dbReference type="EMBL" id="CP010525">
    <property type="protein sequence ID" value="AJO24038.1"/>
    <property type="molecule type" value="Genomic_DNA"/>
</dbReference>
<evidence type="ECO:0000313" key="1">
    <source>
        <dbReference type="EMBL" id="AJO24038.1"/>
    </source>
</evidence>
<gene>
    <name evidence="1" type="ORF">SB48_HM08orf05192</name>
</gene>
<name>A0AAN0T8G3_HEYCO</name>
<proteinExistence type="predicted"/>
<reference evidence="2" key="1">
    <citation type="submission" date="2015-01" db="EMBL/GenBank/DDBJ databases">
        <title>Comparative genome analysis of Bacillus coagulans HM-08, Clostridium butyricum HM-68, Bacillus subtilis HM-66 and Bacillus paralicheniformis BL-09.</title>
        <authorList>
            <person name="Zhang H."/>
        </authorList>
    </citation>
    <scope>NUCLEOTIDE SEQUENCE [LARGE SCALE GENOMIC DNA]</scope>
    <source>
        <strain evidence="2">HM-08</strain>
    </source>
</reference>
<accession>A0AAN0T8G3</accession>
<keyword evidence="2" id="KW-1185">Reference proteome</keyword>